<feature type="domain" description="Glycosyltransferase 2-like" evidence="9">
    <location>
        <begin position="366"/>
        <end position="476"/>
    </location>
</feature>
<name>A0A318SX00_9RHOB</name>
<dbReference type="EMBL" id="QJTE01000001">
    <property type="protein sequence ID" value="PYE85993.1"/>
    <property type="molecule type" value="Genomic_DNA"/>
</dbReference>
<keyword evidence="3" id="KW-0808">Transferase</keyword>
<keyword evidence="11" id="KW-1185">Reference proteome</keyword>
<gene>
    <name evidence="10" type="ORF">DFP88_101668</name>
</gene>
<dbReference type="SUPFAM" id="SSF53448">
    <property type="entry name" value="Nucleotide-diphospho-sugar transferases"/>
    <property type="match status" value="1"/>
</dbReference>
<feature type="transmembrane region" description="Helical" evidence="7">
    <location>
        <begin position="445"/>
        <end position="473"/>
    </location>
</feature>
<dbReference type="OrthoDB" id="9806824at2"/>
<dbReference type="Gene3D" id="3.90.550.10">
    <property type="entry name" value="Spore Coat Polysaccharide Biosynthesis Protein SpsA, Chain A"/>
    <property type="match status" value="1"/>
</dbReference>
<keyword evidence="2" id="KW-0328">Glycosyltransferase</keyword>
<evidence type="ECO:0000256" key="6">
    <source>
        <dbReference type="ARBA" id="ARBA00023136"/>
    </source>
</evidence>
<evidence type="ECO:0000256" key="4">
    <source>
        <dbReference type="ARBA" id="ARBA00022692"/>
    </source>
</evidence>
<feature type="transmembrane region" description="Helical" evidence="7">
    <location>
        <begin position="485"/>
        <end position="504"/>
    </location>
</feature>
<dbReference type="AlphaFoldDB" id="A0A318SX00"/>
<dbReference type="Pfam" id="PF13632">
    <property type="entry name" value="Glyco_trans_2_3"/>
    <property type="match status" value="1"/>
</dbReference>
<feature type="domain" description="Glycosyltransferase 2-like" evidence="8">
    <location>
        <begin position="111"/>
        <end position="231"/>
    </location>
</feature>
<evidence type="ECO:0000313" key="11">
    <source>
        <dbReference type="Proteomes" id="UP000248311"/>
    </source>
</evidence>
<dbReference type="PANTHER" id="PTHR43867">
    <property type="entry name" value="CELLULOSE SYNTHASE CATALYTIC SUBUNIT A [UDP-FORMING]"/>
    <property type="match status" value="1"/>
</dbReference>
<dbReference type="Proteomes" id="UP000248311">
    <property type="component" value="Unassembled WGS sequence"/>
</dbReference>
<keyword evidence="4 7" id="KW-0812">Transmembrane</keyword>
<evidence type="ECO:0000259" key="8">
    <source>
        <dbReference type="Pfam" id="PF00535"/>
    </source>
</evidence>
<evidence type="ECO:0000256" key="3">
    <source>
        <dbReference type="ARBA" id="ARBA00022679"/>
    </source>
</evidence>
<feature type="transmembrane region" description="Helical" evidence="7">
    <location>
        <begin position="593"/>
        <end position="610"/>
    </location>
</feature>
<evidence type="ECO:0000313" key="10">
    <source>
        <dbReference type="EMBL" id="PYE85993.1"/>
    </source>
</evidence>
<comment type="subcellular location">
    <subcellularLocation>
        <location evidence="1">Membrane</location>
        <topology evidence="1">Multi-pass membrane protein</topology>
    </subcellularLocation>
</comment>
<feature type="transmembrane region" description="Helical" evidence="7">
    <location>
        <begin position="554"/>
        <end position="573"/>
    </location>
</feature>
<protein>
    <submittedName>
        <fullName evidence="10">Cellulose synthase (UDP-forming)</fullName>
    </submittedName>
</protein>
<dbReference type="InterPro" id="IPR029044">
    <property type="entry name" value="Nucleotide-diphossugar_trans"/>
</dbReference>
<dbReference type="Pfam" id="PF00535">
    <property type="entry name" value="Glycos_transf_2"/>
    <property type="match status" value="1"/>
</dbReference>
<dbReference type="InterPro" id="IPR001173">
    <property type="entry name" value="Glyco_trans_2-like"/>
</dbReference>
<sequence length="629" mass="69940">MKPYFAAYEARMPARVPAHSPRQAMLWQVLAGATIGLAVWYLHWRWTASLNPEAMVFSVAVAAAETLGLIGTLLFFYDIWREGDTPQAAPPETRAQAGLAGDGAIGVDLYLTTYDEEVEVVEPSIRAALALRVPPGTHLAIHLCDDGDRPEMAALAACHGIGYFRREGNRGYKAGNLRNALFRSGGDFVAICDADTRVLPSFLENTLGYFRDPKVAWVQTPHWFYDIPEGTSWESWLRRRLGPVGRRIAPALAPALRRVTGIQRLGTDPFRSDAMLFFDVIQRRRNRHGASFCCGAGSIHRREAVFSGALQHQAGAATGLRNRARPPLPARLGRMLKIAAMPWLRHARGPRPAPYQRAAAFLRGAEMQPFRYHVSEDILTSIHLHADKAAGWTSVYHPQVECRMLSPWSIDAWTTQRLKYAGGTFDIMLRENPVFRRGMDWRKKLHYAATFWSYLGTLWAPVLLLAPAVALAFGVAPVRAYTTDFFLHLLPMLVLNELAMLAACKGYNIHHGRSMAIASLPLQLKAVWAVVRGKRPRFPPTPKTPVISPSLRRVMPNVVLLALMGASLLWALLRHAQNDPDYGASMLVVNSFWLAWNMSALAQVVLAALWRPETADPQEPAPLQPALPT</sequence>
<proteinExistence type="predicted"/>
<dbReference type="RefSeq" id="WP_110812995.1">
    <property type="nucleotide sequence ID" value="NZ_QJTE01000001.1"/>
</dbReference>
<comment type="caution">
    <text evidence="10">The sequence shown here is derived from an EMBL/GenBank/DDBJ whole genome shotgun (WGS) entry which is preliminary data.</text>
</comment>
<accession>A0A318SX00</accession>
<feature type="transmembrane region" description="Helical" evidence="7">
    <location>
        <begin position="24"/>
        <end position="42"/>
    </location>
</feature>
<reference evidence="10 11" key="1">
    <citation type="submission" date="2018-06" db="EMBL/GenBank/DDBJ databases">
        <title>Genomic Encyclopedia of Type Strains, Phase III (KMG-III): the genomes of soil and plant-associated and newly described type strains.</title>
        <authorList>
            <person name="Whitman W."/>
        </authorList>
    </citation>
    <scope>NUCLEOTIDE SEQUENCE [LARGE SCALE GENOMIC DNA]</scope>
    <source>
        <strain evidence="10 11">CECT 9025</strain>
    </source>
</reference>
<dbReference type="GO" id="GO:0005886">
    <property type="term" value="C:plasma membrane"/>
    <property type="evidence" value="ECO:0007669"/>
    <property type="project" value="TreeGrafter"/>
</dbReference>
<dbReference type="InterPro" id="IPR050321">
    <property type="entry name" value="Glycosyltr_2/OpgH_subfam"/>
</dbReference>
<keyword evidence="5 7" id="KW-1133">Transmembrane helix</keyword>
<evidence type="ECO:0000256" key="2">
    <source>
        <dbReference type="ARBA" id="ARBA00022676"/>
    </source>
</evidence>
<organism evidence="10 11">
    <name type="scientific">Pseudoroseicyclus aestuarii</name>
    <dbReference type="NCBI Taxonomy" id="1795041"/>
    <lineage>
        <taxon>Bacteria</taxon>
        <taxon>Pseudomonadati</taxon>
        <taxon>Pseudomonadota</taxon>
        <taxon>Alphaproteobacteria</taxon>
        <taxon>Rhodobacterales</taxon>
        <taxon>Paracoccaceae</taxon>
        <taxon>Pseudoroseicyclus</taxon>
    </lineage>
</organism>
<keyword evidence="6 7" id="KW-0472">Membrane</keyword>
<dbReference type="GO" id="GO:0016758">
    <property type="term" value="F:hexosyltransferase activity"/>
    <property type="evidence" value="ECO:0007669"/>
    <property type="project" value="TreeGrafter"/>
</dbReference>
<evidence type="ECO:0000256" key="5">
    <source>
        <dbReference type="ARBA" id="ARBA00022989"/>
    </source>
</evidence>
<dbReference type="PANTHER" id="PTHR43867:SF2">
    <property type="entry name" value="CELLULOSE SYNTHASE CATALYTIC SUBUNIT A [UDP-FORMING]"/>
    <property type="match status" value="1"/>
</dbReference>
<feature type="transmembrane region" description="Helical" evidence="7">
    <location>
        <begin position="54"/>
        <end position="77"/>
    </location>
</feature>
<evidence type="ECO:0000259" key="9">
    <source>
        <dbReference type="Pfam" id="PF13632"/>
    </source>
</evidence>
<evidence type="ECO:0000256" key="7">
    <source>
        <dbReference type="SAM" id="Phobius"/>
    </source>
</evidence>
<evidence type="ECO:0000256" key="1">
    <source>
        <dbReference type="ARBA" id="ARBA00004141"/>
    </source>
</evidence>